<keyword evidence="2" id="KW-0645">Protease</keyword>
<feature type="region of interest" description="Disordered" evidence="8">
    <location>
        <begin position="156"/>
        <end position="263"/>
    </location>
</feature>
<dbReference type="PANTHER" id="PTHR28631:SF1">
    <property type="entry name" value="ACTIN MATURATION PROTEASE"/>
    <property type="match status" value="1"/>
</dbReference>
<keyword evidence="3" id="KW-0378">Hydrolase</keyword>
<feature type="region of interest" description="Disordered" evidence="8">
    <location>
        <begin position="1432"/>
        <end position="1570"/>
    </location>
</feature>
<feature type="compositionally biased region" description="Polar residues" evidence="8">
    <location>
        <begin position="1603"/>
        <end position="1612"/>
    </location>
</feature>
<feature type="compositionally biased region" description="Low complexity" evidence="8">
    <location>
        <begin position="1613"/>
        <end position="1624"/>
    </location>
</feature>
<feature type="compositionally biased region" description="Low complexity" evidence="8">
    <location>
        <begin position="1765"/>
        <end position="1801"/>
    </location>
</feature>
<feature type="compositionally biased region" description="Pro residues" evidence="8">
    <location>
        <begin position="1670"/>
        <end position="1683"/>
    </location>
</feature>
<name>A0AAW0XMX5_CHEQU</name>
<feature type="compositionally biased region" description="Low complexity" evidence="8">
    <location>
        <begin position="1539"/>
        <end position="1550"/>
    </location>
</feature>
<comment type="catalytic activity">
    <reaction evidence="7">
        <text>N-terminal N(alpha)-acetyl-L-cysteinyl-L-aspartyl-[protein] + H2O = N-terminal L-aspartyl-[protein] + N-acetyl-L-cysteine</text>
        <dbReference type="Rhea" id="RHEA:74579"/>
        <dbReference type="Rhea" id="RHEA-COMP:12669"/>
        <dbReference type="Rhea" id="RHEA-COMP:18395"/>
        <dbReference type="ChEBI" id="CHEBI:15377"/>
        <dbReference type="ChEBI" id="CHEBI:64720"/>
        <dbReference type="ChEBI" id="CHEBI:78236"/>
        <dbReference type="ChEBI" id="CHEBI:193599"/>
    </reaction>
    <physiologicalReaction direction="left-to-right" evidence="7">
        <dbReference type="Rhea" id="RHEA:74580"/>
    </physiologicalReaction>
</comment>
<keyword evidence="1" id="KW-0031">Aminopeptidase</keyword>
<dbReference type="InterPro" id="IPR040043">
    <property type="entry name" value="ACTMAP"/>
</dbReference>
<dbReference type="Proteomes" id="UP001445076">
    <property type="component" value="Unassembled WGS sequence"/>
</dbReference>
<feature type="region of interest" description="Disordered" evidence="8">
    <location>
        <begin position="880"/>
        <end position="923"/>
    </location>
</feature>
<feature type="region of interest" description="Disordered" evidence="8">
    <location>
        <begin position="369"/>
        <end position="408"/>
    </location>
</feature>
<feature type="region of interest" description="Disordered" evidence="8">
    <location>
        <begin position="579"/>
        <end position="620"/>
    </location>
</feature>
<evidence type="ECO:0000256" key="2">
    <source>
        <dbReference type="ARBA" id="ARBA00022670"/>
    </source>
</evidence>
<proteinExistence type="inferred from homology"/>
<evidence type="ECO:0000256" key="3">
    <source>
        <dbReference type="ARBA" id="ARBA00022801"/>
    </source>
</evidence>
<comment type="caution">
    <text evidence="9">The sequence shown here is derived from an EMBL/GenBank/DDBJ whole genome shotgun (WGS) entry which is preliminary data.</text>
</comment>
<feature type="compositionally biased region" description="Low complexity" evidence="8">
    <location>
        <begin position="1724"/>
        <end position="1750"/>
    </location>
</feature>
<dbReference type="PANTHER" id="PTHR28631">
    <property type="entry name" value="UPF0692 PROTEIN C19ORF54"/>
    <property type="match status" value="1"/>
</dbReference>
<evidence type="ECO:0000256" key="6">
    <source>
        <dbReference type="ARBA" id="ARBA00034908"/>
    </source>
</evidence>
<organism evidence="9 10">
    <name type="scientific">Cherax quadricarinatus</name>
    <name type="common">Australian red claw crayfish</name>
    <dbReference type="NCBI Taxonomy" id="27406"/>
    <lineage>
        <taxon>Eukaryota</taxon>
        <taxon>Metazoa</taxon>
        <taxon>Ecdysozoa</taxon>
        <taxon>Arthropoda</taxon>
        <taxon>Crustacea</taxon>
        <taxon>Multicrustacea</taxon>
        <taxon>Malacostraca</taxon>
        <taxon>Eumalacostraca</taxon>
        <taxon>Eucarida</taxon>
        <taxon>Decapoda</taxon>
        <taxon>Pleocyemata</taxon>
        <taxon>Astacidea</taxon>
        <taxon>Parastacoidea</taxon>
        <taxon>Parastacidae</taxon>
        <taxon>Cherax</taxon>
    </lineage>
</organism>
<evidence type="ECO:0000256" key="4">
    <source>
        <dbReference type="ARBA" id="ARBA00034725"/>
    </source>
</evidence>
<dbReference type="EMBL" id="JARKIK010000031">
    <property type="protein sequence ID" value="KAK8741303.1"/>
    <property type="molecule type" value="Genomic_DNA"/>
</dbReference>
<keyword evidence="10" id="KW-1185">Reference proteome</keyword>
<feature type="compositionally biased region" description="Pro residues" evidence="8">
    <location>
        <begin position="92"/>
        <end position="115"/>
    </location>
</feature>
<feature type="region of interest" description="Disordered" evidence="8">
    <location>
        <begin position="681"/>
        <end position="710"/>
    </location>
</feature>
<feature type="compositionally biased region" description="Pro residues" evidence="8">
    <location>
        <begin position="1636"/>
        <end position="1661"/>
    </location>
</feature>
<gene>
    <name evidence="9" type="ORF">OTU49_002610</name>
</gene>
<feature type="compositionally biased region" description="Low complexity" evidence="8">
    <location>
        <begin position="73"/>
        <end position="91"/>
    </location>
</feature>
<comment type="similarity">
    <text evidence="4">Belongs to the ACTMAP family.</text>
</comment>
<evidence type="ECO:0000256" key="7">
    <source>
        <dbReference type="ARBA" id="ARBA00049041"/>
    </source>
</evidence>
<evidence type="ECO:0000313" key="9">
    <source>
        <dbReference type="EMBL" id="KAK8741303.1"/>
    </source>
</evidence>
<feature type="compositionally biased region" description="Low complexity" evidence="8">
    <location>
        <begin position="972"/>
        <end position="984"/>
    </location>
</feature>
<feature type="compositionally biased region" description="Low complexity" evidence="8">
    <location>
        <begin position="1446"/>
        <end position="1457"/>
    </location>
</feature>
<evidence type="ECO:0000313" key="10">
    <source>
        <dbReference type="Proteomes" id="UP001445076"/>
    </source>
</evidence>
<feature type="compositionally biased region" description="Polar residues" evidence="8">
    <location>
        <begin position="596"/>
        <end position="614"/>
    </location>
</feature>
<dbReference type="Pfam" id="PF21646">
    <property type="entry name" value="ACTMAP-like_C"/>
    <property type="match status" value="1"/>
</dbReference>
<sequence>MWVAGGGPADIVTAASTATASHTPLLVPPTPPPRRFLGENNKSSKTPSETLRSIVILGMETIQDASPRTLAQPPSSSSPLPVSKPDTSSPPLDLPPSPEFYPSSSPPPPPPPPSYLFPELSSEDLPPPPPAHMLVDVSTPPPPLYICCYDPPSPEIKSVYDPQLPPGFSSKSQQLTFSPLPPPVPPPPRPSPPPPPTPPVRQASSENLAVHLQPSGDKFDDLDVSEFTTWKGSESNRSSDGEYHKHIENRTPDDRSPSSIMSSSTLTATFLQTPESGMSPLPPHALRVSPVPTDDITPSSQTTEIDDFTMTPTFSDVTSTPNFYDNSKTSALDMDTPEAMPQLSETPGTPVTSPAFLLSLVPTKIQPNTLLLPPRLSSPTTSEISPHSLRSECSLQRYDSESDKTNNALSERSDFETLVGPNTATTTTAGQAQILSPVSTELPSLFSLPTDSDTISADFDYSFAADTLSPSGEFDSFTPEVETFSSDKLVTATTADVPHTSPSPGFSDTAYATADSALGSATMSPSFTESCTITPLPADYFTPISTNPSTTPIPSPIATEALSPIPSSPLPYFDAYPPIEHMPPSPSPTLCSPSSNKETTNISVTSSQGLLHSETSNEERLVRYQTSETIESETLLQSSQVMLLSPLATSTITTPQHTVFPTDTQNPDLEVPDLNADEQLAEDKSDKNDEHDLKGIQESEEKQNSELDYTDQMTIKQSENEITVLQTKISLQKDSDYELLHMENEPNIGNVSQKLKNASFEDNDSCEQNVQNQQINRTCEHRLSSVHLEINDMINGNMRKKTDSDAMNIQDSEVTKENADFHVKTEEVPSKQMDINQEKMFQDESQESTQEIYEVMEDVNGNLSYVLEDKLKATVSSCETKESNLAQETKDDKKSTQGILGNREKEISKPPETLNDEPDNKDSKECICENKCNEVQNEYLSSAKVKIPKANSLPVLLSASLTPPRSPASGWTRSSLPSSPTPRSGASSQSCVFSRAIYPLKSRSMSVPSSPVPYMSASVGGSMYPRKDCPSYTPRRLVSSSVPASNKIHKTSSLSASPEEPLQLLNAVVADLENITAGLPASCPKQMRPANVNCGKLIYEDSCAHTAEKSLQVNTVCLDSETREASVIENLIQEDTEYLYTESDTISRSESCALQHPTRSLDREAEVDATYDSNLATKIPIISSHELCEGKHTRRDDTKHKQTCVSSVTICLVASPPENSLVTRSPQPPLTSKSLDDAHSDVISELHSDMLTQSPVTADSYCNRIPCGSTHNASDINLSSACSRVNVSPVSSAHCKDNIVASTNTDTKGEIHTEYMSLSSDKLPEVGTMQKDEVNVPSFTDHKHFVETSTGENVKVLDLETHVHEAYSPTQSSLVRTCFEYTPESHLCSENSNLEIHSVIDDTKSQISNDCHASQSSSPFGSIVEDVASPWPVTRARSPPPPPPRSGINTPRPATAAPLPPPRQYILVPINQTHGTPRRFSPPPAPPRSTSIRKSPPPPPPPRSVVHTPAGKNEWLDFPPLPPPPTSCINTPITPPLKLTPVPEESSSPTTPLPSTRPSPRNSQAAFSTIKKSLSKINSSLEAPDPPSLIALTLLAQVDEKGQTGSLTCNTRSQSVSSVTGSTSFKLNVTYKDDPPAVPPPPVEDYEEPSPPPPPPPPPPLEESEVEPVLPLPLPPDDLPPSPSRLQSASSQLPPPPPPPNIIFSNQEDSIRRSVPFPAQDALSSNSCSIPPSESETTPSMFMPTSTPQPAAKVPAAHSQFMPDLSSSATSSSALSPHSPTSLNKNISASPVPSTSLTSSAPLPPRPPSPKPGASGVTKSPLITTSPYGKIVIIRSDLPLPPPEEEIRSTFANIKDWGILEEEVDTLSIYTQLRPVIQQGPQCGIVALSMASQVFPETVEVPDLLQAAKKQGYSCHGEMFSCDAMTKLAGNINGMEATVCRDVLCNPRRVLELIMQGDLILVPYDAERNYMPGLRSGHKAHWGVICGCLVQCQSLNMYMGGASKLDSHVDNLWHLRPRSRVCIAHLPKTRDGSVTPVIPVVSGSPNIGCPSLRPLEQPATDDDSDICKLGEKSKEGSVIRSSEVDSWSVSNSRVNTPMLPEHLQDEIKLIPLWRQGKSRKLVASSLEQLRESNDQLVEYPPATTVQEEEYIIESVQDGLAGQVVVLHKTKTALSDLVGLLQETKSC</sequence>
<feature type="region of interest" description="Disordered" evidence="8">
    <location>
        <begin position="1"/>
        <end position="137"/>
    </location>
</feature>
<evidence type="ECO:0000256" key="1">
    <source>
        <dbReference type="ARBA" id="ARBA00022438"/>
    </source>
</evidence>
<feature type="region of interest" description="Disordered" evidence="8">
    <location>
        <begin position="960"/>
        <end position="988"/>
    </location>
</feature>
<feature type="region of interest" description="Disordered" evidence="8">
    <location>
        <begin position="1603"/>
        <end position="1822"/>
    </location>
</feature>
<reference evidence="9 10" key="1">
    <citation type="journal article" date="2024" name="BMC Genomics">
        <title>Genome assembly of redclaw crayfish (Cherax quadricarinatus) provides insights into its immune adaptation and hypoxia tolerance.</title>
        <authorList>
            <person name="Liu Z."/>
            <person name="Zheng J."/>
            <person name="Li H."/>
            <person name="Fang K."/>
            <person name="Wang S."/>
            <person name="He J."/>
            <person name="Zhou D."/>
            <person name="Weng S."/>
            <person name="Chi M."/>
            <person name="Gu Z."/>
            <person name="He J."/>
            <person name="Li F."/>
            <person name="Wang M."/>
        </authorList>
    </citation>
    <scope>NUCLEOTIDE SEQUENCE [LARGE SCALE GENOMIC DNA]</scope>
    <source>
        <strain evidence="9">ZL_2023a</strain>
    </source>
</reference>
<feature type="compositionally biased region" description="Polar residues" evidence="8">
    <location>
        <begin position="40"/>
        <end position="51"/>
    </location>
</feature>
<feature type="compositionally biased region" description="Polar residues" evidence="8">
    <location>
        <begin position="226"/>
        <end position="236"/>
    </location>
</feature>
<feature type="compositionally biased region" description="Pro residues" evidence="8">
    <location>
        <begin position="179"/>
        <end position="199"/>
    </location>
</feature>
<dbReference type="GO" id="GO:0006508">
    <property type="term" value="P:proteolysis"/>
    <property type="evidence" value="ECO:0007669"/>
    <property type="project" value="UniProtKB-KW"/>
</dbReference>
<dbReference type="GO" id="GO:0004177">
    <property type="term" value="F:aminopeptidase activity"/>
    <property type="evidence" value="ECO:0007669"/>
    <property type="project" value="UniProtKB-KW"/>
</dbReference>
<accession>A0AAW0XMX5</accession>
<feature type="compositionally biased region" description="Basic and acidic residues" evidence="8">
    <location>
        <begin position="681"/>
        <end position="705"/>
    </location>
</feature>
<dbReference type="PRINTS" id="PR01217">
    <property type="entry name" value="PRICHEXTENSN"/>
</dbReference>
<evidence type="ECO:0000256" key="5">
    <source>
        <dbReference type="ARBA" id="ARBA00034848"/>
    </source>
</evidence>
<feature type="compositionally biased region" description="Low complexity" evidence="8">
    <location>
        <begin position="13"/>
        <end position="25"/>
    </location>
</feature>
<feature type="compositionally biased region" description="Pro residues" evidence="8">
    <location>
        <begin position="1802"/>
        <end position="1811"/>
    </location>
</feature>
<feature type="compositionally biased region" description="Low complexity" evidence="8">
    <location>
        <begin position="369"/>
        <end position="382"/>
    </location>
</feature>
<evidence type="ECO:0000256" key="8">
    <source>
        <dbReference type="SAM" id="MobiDB-lite"/>
    </source>
</evidence>
<protein>
    <recommendedName>
        <fullName evidence="5">Actin maturation protease</fullName>
    </recommendedName>
    <alternativeName>
        <fullName evidence="6">Actin aminopeptidase ACTMAP</fullName>
    </alternativeName>
</protein>
<feature type="compositionally biased region" description="Basic and acidic residues" evidence="8">
    <location>
        <begin position="237"/>
        <end position="256"/>
    </location>
</feature>